<accession>A0A9W8E4Y2</accession>
<keyword evidence="4" id="KW-1185">Reference proteome</keyword>
<dbReference type="OrthoDB" id="448448at2759"/>
<dbReference type="SUPFAM" id="SSF52540">
    <property type="entry name" value="P-loop containing nucleoside triphosphate hydrolases"/>
    <property type="match status" value="1"/>
</dbReference>
<dbReference type="PROSITE" id="PS51194">
    <property type="entry name" value="HELICASE_CTER"/>
    <property type="match status" value="1"/>
</dbReference>
<dbReference type="EC" id="3.6.4.12" evidence="3"/>
<protein>
    <submittedName>
        <fullName evidence="3">DNA-dependent ATPase fun30</fullName>
        <ecNumber evidence="3">3.6.4.12</ecNumber>
    </submittedName>
</protein>
<feature type="non-terminal residue" evidence="3">
    <location>
        <position position="1"/>
    </location>
</feature>
<feature type="domain" description="Helicase C-terminal" evidence="2">
    <location>
        <begin position="1"/>
        <end position="128"/>
    </location>
</feature>
<reference evidence="3" key="1">
    <citation type="submission" date="2022-07" db="EMBL/GenBank/DDBJ databases">
        <title>Phylogenomic reconstructions and comparative analyses of Kickxellomycotina fungi.</title>
        <authorList>
            <person name="Reynolds N.K."/>
            <person name="Stajich J.E."/>
            <person name="Barry K."/>
            <person name="Grigoriev I.V."/>
            <person name="Crous P."/>
            <person name="Smith M.E."/>
        </authorList>
    </citation>
    <scope>NUCLEOTIDE SEQUENCE</scope>
    <source>
        <strain evidence="3">RSA 567</strain>
    </source>
</reference>
<proteinExistence type="predicted"/>
<gene>
    <name evidence="3" type="primary">FUN30_2</name>
    <name evidence="3" type="ORF">H4R34_006312</name>
</gene>
<dbReference type="AlphaFoldDB" id="A0A9W8E4Y2"/>
<evidence type="ECO:0000259" key="2">
    <source>
        <dbReference type="PROSITE" id="PS51194"/>
    </source>
</evidence>
<dbReference type="EMBL" id="JANBQB010002191">
    <property type="protein sequence ID" value="KAJ1968130.1"/>
    <property type="molecule type" value="Genomic_DNA"/>
</dbReference>
<dbReference type="GO" id="GO:0003678">
    <property type="term" value="F:DNA helicase activity"/>
    <property type="evidence" value="ECO:0007669"/>
    <property type="project" value="UniProtKB-EC"/>
</dbReference>
<dbReference type="CDD" id="cd18793">
    <property type="entry name" value="SF2_C_SNF"/>
    <property type="match status" value="1"/>
</dbReference>
<evidence type="ECO:0000313" key="4">
    <source>
        <dbReference type="Proteomes" id="UP001151582"/>
    </source>
</evidence>
<evidence type="ECO:0000256" key="1">
    <source>
        <dbReference type="ARBA" id="ARBA00022801"/>
    </source>
</evidence>
<organism evidence="3 4">
    <name type="scientific">Dimargaris verticillata</name>
    <dbReference type="NCBI Taxonomy" id="2761393"/>
    <lineage>
        <taxon>Eukaryota</taxon>
        <taxon>Fungi</taxon>
        <taxon>Fungi incertae sedis</taxon>
        <taxon>Zoopagomycota</taxon>
        <taxon>Kickxellomycotina</taxon>
        <taxon>Dimargaritomycetes</taxon>
        <taxon>Dimargaritales</taxon>
        <taxon>Dimargaritaceae</taxon>
        <taxon>Dimargaris</taxon>
    </lineage>
</organism>
<sequence length="128" mass="14756">FTSMLDILEDVLSYWGYRYLRADGSTESAGRQDLIDEFNSDDNILVFLLSTKAAGVGINLASANVVILYDIDYNPHNDKQAEDRAYRVGQKRDVYVYKYIAQKTIEEYILQRAQHKLKLDEHISSKTE</sequence>
<dbReference type="SMART" id="SM00490">
    <property type="entry name" value="HELICc"/>
    <property type="match status" value="1"/>
</dbReference>
<dbReference type="InterPro" id="IPR001650">
    <property type="entry name" value="Helicase_C-like"/>
</dbReference>
<dbReference type="PANTHER" id="PTHR10799">
    <property type="entry name" value="SNF2/RAD54 HELICASE FAMILY"/>
    <property type="match status" value="1"/>
</dbReference>
<dbReference type="Gene3D" id="3.40.50.300">
    <property type="entry name" value="P-loop containing nucleotide triphosphate hydrolases"/>
    <property type="match status" value="1"/>
</dbReference>
<dbReference type="Pfam" id="PF00271">
    <property type="entry name" value="Helicase_C"/>
    <property type="match status" value="1"/>
</dbReference>
<dbReference type="Proteomes" id="UP001151582">
    <property type="component" value="Unassembled WGS sequence"/>
</dbReference>
<comment type="caution">
    <text evidence="3">The sequence shown here is derived from an EMBL/GenBank/DDBJ whole genome shotgun (WGS) entry which is preliminary data.</text>
</comment>
<name>A0A9W8E4Y2_9FUNG</name>
<dbReference type="InterPro" id="IPR027417">
    <property type="entry name" value="P-loop_NTPase"/>
</dbReference>
<evidence type="ECO:0000313" key="3">
    <source>
        <dbReference type="EMBL" id="KAJ1968130.1"/>
    </source>
</evidence>
<dbReference type="InterPro" id="IPR049730">
    <property type="entry name" value="SNF2/RAD54-like_C"/>
</dbReference>
<dbReference type="GO" id="GO:0016787">
    <property type="term" value="F:hydrolase activity"/>
    <property type="evidence" value="ECO:0007669"/>
    <property type="project" value="UniProtKB-KW"/>
</dbReference>
<keyword evidence="1 3" id="KW-0378">Hydrolase</keyword>